<dbReference type="Proteomes" id="UP000823928">
    <property type="component" value="Unassembled WGS sequence"/>
</dbReference>
<dbReference type="Pfam" id="PF01476">
    <property type="entry name" value="LysM"/>
    <property type="match status" value="2"/>
</dbReference>
<accession>A0A9D1JNA3</accession>
<dbReference type="EMBL" id="DVIU01000186">
    <property type="protein sequence ID" value="HIS36827.1"/>
    <property type="molecule type" value="Genomic_DNA"/>
</dbReference>
<organism evidence="6 7">
    <name type="scientific">Candidatus Scatousia excrementigallinarum</name>
    <dbReference type="NCBI Taxonomy" id="2840935"/>
    <lineage>
        <taxon>Bacteria</taxon>
        <taxon>Candidatus Scatousia</taxon>
    </lineage>
</organism>
<dbReference type="InterPro" id="IPR023346">
    <property type="entry name" value="Lysozyme-like_dom_sf"/>
</dbReference>
<keyword evidence="3" id="KW-0378">Hydrolase</keyword>
<dbReference type="CDD" id="cd00118">
    <property type="entry name" value="LysM"/>
    <property type="match status" value="2"/>
</dbReference>
<dbReference type="SUPFAM" id="SSF53955">
    <property type="entry name" value="Lysozyme-like"/>
    <property type="match status" value="1"/>
</dbReference>
<dbReference type="SUPFAM" id="SSF54106">
    <property type="entry name" value="LysM domain"/>
    <property type="match status" value="1"/>
</dbReference>
<evidence type="ECO:0000256" key="1">
    <source>
        <dbReference type="ARBA" id="ARBA00022529"/>
    </source>
</evidence>
<dbReference type="PROSITE" id="PS51782">
    <property type="entry name" value="LYSM"/>
    <property type="match status" value="2"/>
</dbReference>
<evidence type="ECO:0000259" key="5">
    <source>
        <dbReference type="PROSITE" id="PS51782"/>
    </source>
</evidence>
<gene>
    <name evidence="6" type="ORF">IAC10_09400</name>
</gene>
<dbReference type="InterPro" id="IPR002196">
    <property type="entry name" value="Glyco_hydro_24"/>
</dbReference>
<evidence type="ECO:0000256" key="4">
    <source>
        <dbReference type="SAM" id="MobiDB-lite"/>
    </source>
</evidence>
<feature type="region of interest" description="Disordered" evidence="4">
    <location>
        <begin position="180"/>
        <end position="199"/>
    </location>
</feature>
<dbReference type="GO" id="GO:0042742">
    <property type="term" value="P:defense response to bacterium"/>
    <property type="evidence" value="ECO:0007669"/>
    <property type="project" value="UniProtKB-KW"/>
</dbReference>
<dbReference type="Gene3D" id="3.10.350.10">
    <property type="entry name" value="LysM domain"/>
    <property type="match status" value="2"/>
</dbReference>
<protein>
    <recommendedName>
        <fullName evidence="3">Lysozyme</fullName>
        <ecNumber evidence="3">3.2.1.17</ecNumber>
    </recommendedName>
</protein>
<dbReference type="InterPro" id="IPR023347">
    <property type="entry name" value="Lysozyme_dom_sf"/>
</dbReference>
<feature type="domain" description="LysM" evidence="5">
    <location>
        <begin position="17"/>
        <end position="60"/>
    </location>
</feature>
<evidence type="ECO:0000256" key="2">
    <source>
        <dbReference type="ARBA" id="ARBA00022638"/>
    </source>
</evidence>
<dbReference type="GO" id="GO:0016998">
    <property type="term" value="P:cell wall macromolecule catabolic process"/>
    <property type="evidence" value="ECO:0007669"/>
    <property type="project" value="InterPro"/>
</dbReference>
<keyword evidence="2 3" id="KW-0081">Bacteriolytic enzyme</keyword>
<keyword evidence="3" id="KW-0326">Glycosidase</keyword>
<dbReference type="PANTHER" id="PTHR33734">
    <property type="entry name" value="LYSM DOMAIN-CONTAINING GPI-ANCHORED PROTEIN 2"/>
    <property type="match status" value="1"/>
</dbReference>
<dbReference type="InterPro" id="IPR036779">
    <property type="entry name" value="LysM_dom_sf"/>
</dbReference>
<dbReference type="GO" id="GO:0003796">
    <property type="term" value="F:lysozyme activity"/>
    <property type="evidence" value="ECO:0007669"/>
    <property type="project" value="UniProtKB-EC"/>
</dbReference>
<feature type="domain" description="LysM" evidence="5">
    <location>
        <begin position="99"/>
        <end position="145"/>
    </location>
</feature>
<dbReference type="InterPro" id="IPR018392">
    <property type="entry name" value="LysM"/>
</dbReference>
<comment type="catalytic activity">
    <reaction evidence="3">
        <text>Hydrolysis of (1-&gt;4)-beta-linkages between N-acetylmuramic acid and N-acetyl-D-glucosamine residues in a peptidoglycan and between N-acetyl-D-glucosamine residues in chitodextrins.</text>
        <dbReference type="EC" id="3.2.1.17"/>
    </reaction>
</comment>
<comment type="caution">
    <text evidence="6">The sequence shown here is derived from an EMBL/GenBank/DDBJ whole genome shotgun (WGS) entry which is preliminary data.</text>
</comment>
<dbReference type="SMART" id="SM00257">
    <property type="entry name" value="LysM"/>
    <property type="match status" value="2"/>
</dbReference>
<dbReference type="GO" id="GO:0031640">
    <property type="term" value="P:killing of cells of another organism"/>
    <property type="evidence" value="ECO:0007669"/>
    <property type="project" value="UniProtKB-KW"/>
</dbReference>
<sequence>MSEINFNFNKGILQQPQDHKVKAGETLYSIAKSMGVSVDELKKANGLKDNSLSIGQILRKPSSSSNNQNNEIPMMREITDDEITLENKRSRYIKVTNHPDHKLQKGEHPSTLARKYNVEERTILMINGLDKKDATNLQIGDVVKIPPTRTAKNINNISDAASALGVSTDFIKKLKRLEDGTDENKKPFPDNKFHNTPYRDDEGNLTIGIGHLYKAGEKKNLTNKEVLELFVNDMLKMEENLWDVMGGKKNYDKLPQSIKEALLDMTFNKGTAIIEDTEGLVWTLKNGKYEAAICKMTNNKSQKGREMSGLSKRRLFDISVASKMYKNNPPQSVINTAQQVYNRGVELLKTESASAYRKLKNPKISFSQYFENQLVGYNAYAREYMGDKIKTRDR</sequence>
<dbReference type="GO" id="GO:0009253">
    <property type="term" value="P:peptidoglycan catabolic process"/>
    <property type="evidence" value="ECO:0007669"/>
    <property type="project" value="InterPro"/>
</dbReference>
<dbReference type="EC" id="3.2.1.17" evidence="3"/>
<dbReference type="PANTHER" id="PTHR33734:SF22">
    <property type="entry name" value="MEMBRANE-BOUND LYTIC MUREIN TRANSGLYCOSYLASE D"/>
    <property type="match status" value="1"/>
</dbReference>
<keyword evidence="1 3" id="KW-0929">Antimicrobial</keyword>
<evidence type="ECO:0000313" key="7">
    <source>
        <dbReference type="Proteomes" id="UP000823928"/>
    </source>
</evidence>
<comment type="similarity">
    <text evidence="3">Belongs to the glycosyl hydrolase 24 family.</text>
</comment>
<dbReference type="Gene3D" id="1.10.530.40">
    <property type="match status" value="1"/>
</dbReference>
<evidence type="ECO:0000313" key="6">
    <source>
        <dbReference type="EMBL" id="HIS36827.1"/>
    </source>
</evidence>
<reference evidence="6" key="2">
    <citation type="journal article" date="2021" name="PeerJ">
        <title>Extensive microbial diversity within the chicken gut microbiome revealed by metagenomics and culture.</title>
        <authorList>
            <person name="Gilroy R."/>
            <person name="Ravi A."/>
            <person name="Getino M."/>
            <person name="Pursley I."/>
            <person name="Horton D.L."/>
            <person name="Alikhan N.F."/>
            <person name="Baker D."/>
            <person name="Gharbi K."/>
            <person name="Hall N."/>
            <person name="Watson M."/>
            <person name="Adriaenssens E.M."/>
            <person name="Foster-Nyarko E."/>
            <person name="Jarju S."/>
            <person name="Secka A."/>
            <person name="Antonio M."/>
            <person name="Oren A."/>
            <person name="Chaudhuri R.R."/>
            <person name="La Ragione R."/>
            <person name="Hildebrand F."/>
            <person name="Pallen M.J."/>
        </authorList>
    </citation>
    <scope>NUCLEOTIDE SEQUENCE</scope>
    <source>
        <strain evidence="6">6276</strain>
    </source>
</reference>
<name>A0A9D1JNA3_9BACT</name>
<dbReference type="AlphaFoldDB" id="A0A9D1JNA3"/>
<dbReference type="GO" id="GO:0008932">
    <property type="term" value="F:lytic endotransglycosylase activity"/>
    <property type="evidence" value="ECO:0007669"/>
    <property type="project" value="TreeGrafter"/>
</dbReference>
<proteinExistence type="inferred from homology"/>
<dbReference type="Pfam" id="PF00959">
    <property type="entry name" value="Phage_lysozyme"/>
    <property type="match status" value="1"/>
</dbReference>
<reference evidence="6" key="1">
    <citation type="submission" date="2020-10" db="EMBL/GenBank/DDBJ databases">
        <authorList>
            <person name="Gilroy R."/>
        </authorList>
    </citation>
    <scope>NUCLEOTIDE SEQUENCE</scope>
    <source>
        <strain evidence="6">6276</strain>
    </source>
</reference>
<evidence type="ECO:0000256" key="3">
    <source>
        <dbReference type="RuleBase" id="RU003788"/>
    </source>
</evidence>